<dbReference type="PANTHER" id="PTHR43056">
    <property type="entry name" value="PEPTIDASE S9 PROLYL OLIGOPEPTIDASE"/>
    <property type="match status" value="1"/>
</dbReference>
<evidence type="ECO:0000259" key="11">
    <source>
        <dbReference type="SMART" id="SM00940"/>
    </source>
</evidence>
<dbReference type="SMART" id="SM00939">
    <property type="entry name" value="PepX_C"/>
    <property type="match status" value="1"/>
</dbReference>
<evidence type="ECO:0000313" key="12">
    <source>
        <dbReference type="EMBL" id="MTD01349.1"/>
    </source>
</evidence>
<evidence type="ECO:0000256" key="3">
    <source>
        <dbReference type="ARBA" id="ARBA00010819"/>
    </source>
</evidence>
<feature type="domain" description="Xaa-Pro dipeptidyl-peptidase C-terminal" evidence="10">
    <location>
        <begin position="515"/>
        <end position="754"/>
    </location>
</feature>
<dbReference type="Pfam" id="PF09168">
    <property type="entry name" value="PepX_N"/>
    <property type="match status" value="1"/>
</dbReference>
<dbReference type="InterPro" id="IPR000383">
    <property type="entry name" value="Xaa-Pro-like_dom"/>
</dbReference>
<evidence type="ECO:0000256" key="7">
    <source>
        <dbReference type="ARBA" id="ARBA00022801"/>
    </source>
</evidence>
<organism evidence="12 13">
    <name type="scientific">Streptococcus uberis</name>
    <dbReference type="NCBI Taxonomy" id="1349"/>
    <lineage>
        <taxon>Bacteria</taxon>
        <taxon>Bacillati</taxon>
        <taxon>Bacillota</taxon>
        <taxon>Bacilli</taxon>
        <taxon>Lactobacillales</taxon>
        <taxon>Streptococcaceae</taxon>
        <taxon>Streptococcus</taxon>
    </lineage>
</organism>
<evidence type="ECO:0000259" key="10">
    <source>
        <dbReference type="SMART" id="SM00939"/>
    </source>
</evidence>
<dbReference type="GO" id="GO:0008239">
    <property type="term" value="F:dipeptidyl-peptidase activity"/>
    <property type="evidence" value="ECO:0007669"/>
    <property type="project" value="UniProtKB-UniRule"/>
</dbReference>
<dbReference type="InterPro" id="IPR050585">
    <property type="entry name" value="Xaa-Pro_dipeptidyl-ppase/CocE"/>
</dbReference>
<dbReference type="Gene3D" id="3.40.50.1820">
    <property type="entry name" value="alpha/beta hydrolase"/>
    <property type="match status" value="1"/>
</dbReference>
<comment type="subcellular location">
    <subcellularLocation>
        <location evidence="9">Cytoplasm</location>
    </subcellularLocation>
</comment>
<proteinExistence type="inferred from homology"/>
<dbReference type="SMART" id="SM00940">
    <property type="entry name" value="PepX_N"/>
    <property type="match status" value="1"/>
</dbReference>
<accession>A0A6L6G868</accession>
<comment type="catalytic activity">
    <reaction evidence="1 9">
        <text>Hydrolyzes Xaa-Pro-|- bonds to release unblocked, N-terminal dipeptides from substrates including Ala-Pro-|-p-nitroanilide and (sequentially) Tyr-Pro-|-Phe-Pro-|-Gly-Pro-|-Ile.</text>
        <dbReference type="EC" id="3.4.14.11"/>
    </reaction>
</comment>
<feature type="active site" description="Charge relay system" evidence="9">
    <location>
        <position position="349"/>
    </location>
</feature>
<feature type="active site" description="Charge relay system" evidence="9">
    <location>
        <position position="499"/>
    </location>
</feature>
<keyword evidence="8 9" id="KW-0720">Serine protease</keyword>
<comment type="subunit">
    <text evidence="4 9">Homodimer.</text>
</comment>
<dbReference type="InterPro" id="IPR015251">
    <property type="entry name" value="PepX_N_dom"/>
</dbReference>
<feature type="active site" description="Charge relay system" evidence="9">
    <location>
        <position position="469"/>
    </location>
</feature>
<evidence type="ECO:0000256" key="9">
    <source>
        <dbReference type="HAMAP-Rule" id="MF_00698"/>
    </source>
</evidence>
<dbReference type="EMBL" id="WLXI01000035">
    <property type="protein sequence ID" value="MTD01349.1"/>
    <property type="molecule type" value="Genomic_DNA"/>
</dbReference>
<dbReference type="Pfam" id="PF08530">
    <property type="entry name" value="PepX_C"/>
    <property type="match status" value="1"/>
</dbReference>
<dbReference type="SUPFAM" id="SSF49785">
    <property type="entry name" value="Galactose-binding domain-like"/>
    <property type="match status" value="1"/>
</dbReference>
<keyword evidence="6 9" id="KW-0645">Protease</keyword>
<name>A0A6L6G868_STRUB</name>
<dbReference type="GO" id="GO:0006508">
    <property type="term" value="P:proteolysis"/>
    <property type="evidence" value="ECO:0007669"/>
    <property type="project" value="UniProtKB-KW"/>
</dbReference>
<comment type="similarity">
    <text evidence="3 9">Belongs to the peptidase S15 family.</text>
</comment>
<dbReference type="HAMAP" id="MF_00698">
    <property type="entry name" value="Aminopeptidase_S15"/>
    <property type="match status" value="1"/>
</dbReference>
<dbReference type="InterPro" id="IPR036313">
    <property type="entry name" value="PepX_N_dom_sf"/>
</dbReference>
<evidence type="ECO:0000313" key="13">
    <source>
        <dbReference type="Proteomes" id="UP000483839"/>
    </source>
</evidence>
<dbReference type="SUPFAM" id="SSF81761">
    <property type="entry name" value="X-Prolyl dipeptidyl aminopeptidase PepX, N-terminal domain"/>
    <property type="match status" value="1"/>
</dbReference>
<gene>
    <name evidence="9" type="primary">pepX</name>
    <name evidence="12" type="ORF">GKS16_03545</name>
</gene>
<evidence type="ECO:0000256" key="2">
    <source>
        <dbReference type="ARBA" id="ARBA00003997"/>
    </source>
</evidence>
<feature type="domain" description="X-Prolyl dipeptidyl aminopeptidase PepX N-terminal" evidence="11">
    <location>
        <begin position="1"/>
        <end position="145"/>
    </location>
</feature>
<dbReference type="Proteomes" id="UP000483839">
    <property type="component" value="Unassembled WGS sequence"/>
</dbReference>
<dbReference type="InterPro" id="IPR008252">
    <property type="entry name" value="Pept_S15_Xpro"/>
</dbReference>
<keyword evidence="5 9" id="KW-0031">Aminopeptidase</keyword>
<keyword evidence="7 9" id="KW-0378">Hydrolase</keyword>
<dbReference type="PANTHER" id="PTHR43056:SF10">
    <property type="entry name" value="COCE_NOND FAMILY, PUTATIVE (AFU_ORTHOLOGUE AFUA_7G00600)-RELATED"/>
    <property type="match status" value="1"/>
</dbReference>
<evidence type="ECO:0000256" key="4">
    <source>
        <dbReference type="ARBA" id="ARBA00011738"/>
    </source>
</evidence>
<dbReference type="PRINTS" id="PR00923">
    <property type="entry name" value="LACTOPTASE"/>
</dbReference>
<comment type="caution">
    <text evidence="12">The sequence shown here is derived from an EMBL/GenBank/DDBJ whole genome shotgun (WGS) entry which is preliminary data.</text>
</comment>
<dbReference type="Gene3D" id="1.10.246.70">
    <property type="match status" value="1"/>
</dbReference>
<evidence type="ECO:0000256" key="5">
    <source>
        <dbReference type="ARBA" id="ARBA00022438"/>
    </source>
</evidence>
<dbReference type="Gene3D" id="2.60.120.260">
    <property type="entry name" value="Galactose-binding domain-like"/>
    <property type="match status" value="1"/>
</dbReference>
<dbReference type="GO" id="GO:0005737">
    <property type="term" value="C:cytoplasm"/>
    <property type="evidence" value="ECO:0007669"/>
    <property type="project" value="UniProtKB-SubCell"/>
</dbReference>
<evidence type="ECO:0000256" key="6">
    <source>
        <dbReference type="ARBA" id="ARBA00022670"/>
    </source>
</evidence>
<comment type="function">
    <text evidence="2 9">Removes N-terminal dipeptides sequentially from polypeptides having unsubstituted N-termini provided that the penultimate residue is proline.</text>
</comment>
<protein>
    <recommendedName>
        <fullName evidence="9">Xaa-Pro dipeptidyl-peptidase</fullName>
        <ecNumber evidence="9">3.4.14.11</ecNumber>
    </recommendedName>
    <alternativeName>
        <fullName evidence="9">X-Pro dipeptidyl-peptidase</fullName>
    </alternativeName>
    <alternativeName>
        <fullName evidence="9">X-prolyl-dipeptidyl aminopeptidase</fullName>
        <shortName evidence="9">X-PDAP</shortName>
    </alternativeName>
</protein>
<dbReference type="Pfam" id="PF02129">
    <property type="entry name" value="Peptidase_S15"/>
    <property type="match status" value="1"/>
</dbReference>
<dbReference type="InterPro" id="IPR013736">
    <property type="entry name" value="Xaa-Pro_dipept_C"/>
</dbReference>
<dbReference type="EC" id="3.4.14.11" evidence="9"/>
<dbReference type="NCBIfam" id="NF003783">
    <property type="entry name" value="PRK05371.1-4"/>
    <property type="match status" value="1"/>
</dbReference>
<evidence type="ECO:0000256" key="1">
    <source>
        <dbReference type="ARBA" id="ARBA00000123"/>
    </source>
</evidence>
<reference evidence="12 13" key="1">
    <citation type="submission" date="2019-11" db="EMBL/GenBank/DDBJ databases">
        <title>Streptococcus uberis isolated from clinical mastitis cases on a southeastern Queensland dairy.</title>
        <authorList>
            <person name="Workentine M.L."/>
            <person name="Price R."/>
            <person name="Olchowy T."/>
        </authorList>
    </citation>
    <scope>NUCLEOTIDE SEQUENCE [LARGE SCALE GENOMIC DNA]</scope>
    <source>
        <strain evidence="12 13">OLC4459-A17</strain>
    </source>
</reference>
<dbReference type="InterPro" id="IPR029058">
    <property type="entry name" value="AB_hydrolase_fold"/>
</dbReference>
<dbReference type="InterPro" id="IPR008979">
    <property type="entry name" value="Galactose-bd-like_sf"/>
</dbReference>
<dbReference type="RefSeq" id="WP_154617329.1">
    <property type="nucleotide sequence ID" value="NZ_BAABQL010000001.1"/>
</dbReference>
<dbReference type="AlphaFoldDB" id="A0A6L6G868"/>
<keyword evidence="9" id="KW-0963">Cytoplasm</keyword>
<evidence type="ECO:0000256" key="8">
    <source>
        <dbReference type="ARBA" id="ARBA00022825"/>
    </source>
</evidence>
<dbReference type="SUPFAM" id="SSF53474">
    <property type="entry name" value="alpha/beta-Hydrolases"/>
    <property type="match status" value="1"/>
</dbReference>
<dbReference type="GO" id="GO:0008236">
    <property type="term" value="F:serine-type peptidase activity"/>
    <property type="evidence" value="ECO:0007669"/>
    <property type="project" value="UniProtKB-KW"/>
</dbReference>
<sequence>MRYNQFSYIKTDGQVAKKELENLGFHFPISNKPKEIFRSFLNTYFFQSSDKDYQIASFIADFETDLLSFFNADKPLTKEIFDMVSLQLLGFIPGFDFENLKEFTSQIAFPVPFNENDLFASIHHLLGTRHKNGMLLIDDLISKGFLGPDNTYHFFNGKTLATFDTSQLIKEVVYVEAPIDSDNDGKSDLIKVMILRPRSQKQIPTVMTASPYHQGINEVANDKKLHSMQTDLPLKEAHKIHVADASISTLVCENADLPITENTEQFSYIDSYTLNDYFLSRGFANIYVSGVGTADSDGFMTSGDYVQIESFKAIIDWLNGRAKAFTSHKREAYVLANWSNGKVATTGKSYLGTMSNGLATTGVEGLEVIIAEAAISSWYDYYRENGLICSPGGYPGEDLDVLTELTYSRSLHAGDFLRQKEKYYQLLNQQSQAIDRDSGDYNQFWHDRNYLPNAKNVTCEVVFTHGLQDWNVKPRQVYSMFNALPGSVAKHLFLHHGQHVYMHNWQSIDFKECMNALLCQKLLGIASNFQLPAILWQNNQEEQKWQSLEEFGTSNTFRIPLGEGFAKISNQYSTETFERYSKDFKSFKRDLFSGKANQLSLEFPLDQDLQLNGEAILHLSLTSSVSKGLISAQLLDKGLKKRLGDTPTILDLKVMDNGQNFSREDLKELPMRESTERVISKGVLNLQNRDGLLEVQSVEADQWLSFDFKLQPSLYQLRKGDCLQVLLYTTDFEHTVRDNSDYELRINLEKSYLSLPIA</sequence>
<dbReference type="GO" id="GO:0004177">
    <property type="term" value="F:aminopeptidase activity"/>
    <property type="evidence" value="ECO:0007669"/>
    <property type="project" value="UniProtKB-KW"/>
</dbReference>